<dbReference type="AlphaFoldDB" id="A0A7I4FGY0"/>
<dbReference type="Proteomes" id="UP000006727">
    <property type="component" value="Chromosome 24"/>
</dbReference>
<name>A0A7I4FGY0_PHYPA</name>
<proteinExistence type="predicted"/>
<dbReference type="GO" id="GO:0030674">
    <property type="term" value="F:protein-macromolecule adaptor activity"/>
    <property type="evidence" value="ECO:0000318"/>
    <property type="project" value="GO_Central"/>
</dbReference>
<evidence type="ECO:0000256" key="1">
    <source>
        <dbReference type="SAM" id="Phobius"/>
    </source>
</evidence>
<keyword evidence="1" id="KW-0472">Membrane</keyword>
<keyword evidence="3" id="KW-1185">Reference proteome</keyword>
<dbReference type="Gramene" id="Pp3c24_12050V3.3">
    <property type="protein sequence ID" value="Pp3c24_12050V3.3"/>
    <property type="gene ID" value="Pp3c24_12050"/>
</dbReference>
<dbReference type="Pfam" id="PF04882">
    <property type="entry name" value="Peroxin-3"/>
    <property type="match status" value="1"/>
</dbReference>
<reference evidence="2" key="3">
    <citation type="submission" date="2020-12" db="UniProtKB">
        <authorList>
            <consortium name="EnsemblPlants"/>
        </authorList>
    </citation>
    <scope>IDENTIFICATION</scope>
</reference>
<sequence>MAVSWILSYDRVPSNIRAWAKKHRRSLLVAAGLVGGGAAVYYGFRYLGLASQARKERDVARAALLQREAEERAEAQLQSHFESIQRISDTTTLPSMLPQLKDRLFSKVDLSGLTEKLILGKEDPQSLSQREKMQLWQELKTLSFVRTVCAMSALSLLDLFIRIQLNILGRHVYFDTARDFMNPEDSHVPLSMSVQHKFIAYAGYLHHKGLDALVGDVNQAAEIVLRSKPLKEPYTLDDLRDVFMRIRATLDSKRSAWVQYVLPPDNVLPDDLSVASSADASNPVAEMALNDNEVLDQLMNETRAVLVSNEFHEVMAVCVDSMLDGVMEELYAIYRGSSDNGIPLAKLLPPVAGAGSALLESLDDNRFIRILADLPQVHAFCALVYTNSSEETLA</sequence>
<organism evidence="2 3">
    <name type="scientific">Physcomitrium patens</name>
    <name type="common">Spreading-leaved earth moss</name>
    <name type="synonym">Physcomitrella patens</name>
    <dbReference type="NCBI Taxonomy" id="3218"/>
    <lineage>
        <taxon>Eukaryota</taxon>
        <taxon>Viridiplantae</taxon>
        <taxon>Streptophyta</taxon>
        <taxon>Embryophyta</taxon>
        <taxon>Bryophyta</taxon>
        <taxon>Bryophytina</taxon>
        <taxon>Bryopsida</taxon>
        <taxon>Funariidae</taxon>
        <taxon>Funariales</taxon>
        <taxon>Funariaceae</taxon>
        <taxon>Physcomitrium</taxon>
    </lineage>
</organism>
<keyword evidence="1" id="KW-1133">Transmembrane helix</keyword>
<dbReference type="EMBL" id="ABEU02000024">
    <property type="status" value="NOT_ANNOTATED_CDS"/>
    <property type="molecule type" value="Genomic_DNA"/>
</dbReference>
<feature type="transmembrane region" description="Helical" evidence="1">
    <location>
        <begin position="27"/>
        <end position="44"/>
    </location>
</feature>
<reference evidence="2 3" key="2">
    <citation type="journal article" date="2018" name="Plant J.">
        <title>The Physcomitrella patens chromosome-scale assembly reveals moss genome structure and evolution.</title>
        <authorList>
            <person name="Lang D."/>
            <person name="Ullrich K.K."/>
            <person name="Murat F."/>
            <person name="Fuchs J."/>
            <person name="Jenkins J."/>
            <person name="Haas F.B."/>
            <person name="Piednoel M."/>
            <person name="Gundlach H."/>
            <person name="Van Bel M."/>
            <person name="Meyberg R."/>
            <person name="Vives C."/>
            <person name="Morata J."/>
            <person name="Symeonidi A."/>
            <person name="Hiss M."/>
            <person name="Muchero W."/>
            <person name="Kamisugi Y."/>
            <person name="Saleh O."/>
            <person name="Blanc G."/>
            <person name="Decker E.L."/>
            <person name="van Gessel N."/>
            <person name="Grimwood J."/>
            <person name="Hayes R.D."/>
            <person name="Graham S.W."/>
            <person name="Gunter L.E."/>
            <person name="McDaniel S.F."/>
            <person name="Hoernstein S.N.W."/>
            <person name="Larsson A."/>
            <person name="Li F.W."/>
            <person name="Perroud P.F."/>
            <person name="Phillips J."/>
            <person name="Ranjan P."/>
            <person name="Rokshar D.S."/>
            <person name="Rothfels C.J."/>
            <person name="Schneider L."/>
            <person name="Shu S."/>
            <person name="Stevenson D.W."/>
            <person name="Thummler F."/>
            <person name="Tillich M."/>
            <person name="Villarreal Aguilar J.C."/>
            <person name="Widiez T."/>
            <person name="Wong G.K."/>
            <person name="Wymore A."/>
            <person name="Zhang Y."/>
            <person name="Zimmer A.D."/>
            <person name="Quatrano R.S."/>
            <person name="Mayer K.F.X."/>
            <person name="Goodstein D."/>
            <person name="Casacuberta J.M."/>
            <person name="Vandepoele K."/>
            <person name="Reski R."/>
            <person name="Cuming A.C."/>
            <person name="Tuskan G.A."/>
            <person name="Maumus F."/>
            <person name="Salse J."/>
            <person name="Schmutz J."/>
            <person name="Rensing S.A."/>
        </authorList>
    </citation>
    <scope>NUCLEOTIDE SEQUENCE [LARGE SCALE GENOMIC DNA]</scope>
    <source>
        <strain evidence="2 3">cv. Gransden 2004</strain>
    </source>
</reference>
<dbReference type="EnsemblPlants" id="Pp3c24_12050V3.3">
    <property type="protein sequence ID" value="Pp3c24_12050V3.3"/>
    <property type="gene ID" value="Pp3c24_12050"/>
</dbReference>
<evidence type="ECO:0000313" key="3">
    <source>
        <dbReference type="Proteomes" id="UP000006727"/>
    </source>
</evidence>
<dbReference type="OrthoDB" id="45930at2759"/>
<dbReference type="PANTHER" id="PTHR28080">
    <property type="entry name" value="PEROXISOMAL BIOGENESIS FACTOR 3"/>
    <property type="match status" value="1"/>
</dbReference>
<dbReference type="GeneID" id="112276343"/>
<dbReference type="RefSeq" id="XP_073387249.1">
    <property type="nucleotide sequence ID" value="XM_073531148.1"/>
</dbReference>
<protein>
    <recommendedName>
        <fullName evidence="4">Peroxin-3</fullName>
    </recommendedName>
</protein>
<evidence type="ECO:0008006" key="4">
    <source>
        <dbReference type="Google" id="ProtNLM"/>
    </source>
</evidence>
<keyword evidence="1" id="KW-0812">Transmembrane</keyword>
<dbReference type="FunCoup" id="A0A7I4FGY0">
    <property type="interactions" value="3625"/>
</dbReference>
<dbReference type="InterPro" id="IPR006966">
    <property type="entry name" value="Peroxin-3"/>
</dbReference>
<dbReference type="InParanoid" id="A0A7I4FGY0"/>
<dbReference type="PANTHER" id="PTHR28080:SF1">
    <property type="entry name" value="PEROXISOMAL BIOGENESIS FACTOR 3"/>
    <property type="match status" value="1"/>
</dbReference>
<reference evidence="2 3" key="1">
    <citation type="journal article" date="2008" name="Science">
        <title>The Physcomitrella genome reveals evolutionary insights into the conquest of land by plants.</title>
        <authorList>
            <person name="Rensing S."/>
            <person name="Lang D."/>
            <person name="Zimmer A."/>
            <person name="Terry A."/>
            <person name="Salamov A."/>
            <person name="Shapiro H."/>
            <person name="Nishiyama T."/>
            <person name="Perroud P.-F."/>
            <person name="Lindquist E."/>
            <person name="Kamisugi Y."/>
            <person name="Tanahashi T."/>
            <person name="Sakakibara K."/>
            <person name="Fujita T."/>
            <person name="Oishi K."/>
            <person name="Shin-I T."/>
            <person name="Kuroki Y."/>
            <person name="Toyoda A."/>
            <person name="Suzuki Y."/>
            <person name="Hashimoto A."/>
            <person name="Yamaguchi K."/>
            <person name="Sugano A."/>
            <person name="Kohara Y."/>
            <person name="Fujiyama A."/>
            <person name="Anterola A."/>
            <person name="Aoki S."/>
            <person name="Ashton N."/>
            <person name="Barbazuk W.B."/>
            <person name="Barker E."/>
            <person name="Bennetzen J."/>
            <person name="Bezanilla M."/>
            <person name="Blankenship R."/>
            <person name="Cho S.H."/>
            <person name="Dutcher S."/>
            <person name="Estelle M."/>
            <person name="Fawcett J.A."/>
            <person name="Gundlach H."/>
            <person name="Hanada K."/>
            <person name="Heyl A."/>
            <person name="Hicks K.A."/>
            <person name="Hugh J."/>
            <person name="Lohr M."/>
            <person name="Mayer K."/>
            <person name="Melkozernov A."/>
            <person name="Murata T."/>
            <person name="Nelson D."/>
            <person name="Pils B."/>
            <person name="Prigge M."/>
            <person name="Reiss B."/>
            <person name="Renner T."/>
            <person name="Rombauts S."/>
            <person name="Rushton P."/>
            <person name="Sanderfoot A."/>
            <person name="Schween G."/>
            <person name="Shiu S.-H."/>
            <person name="Stueber K."/>
            <person name="Theodoulou F.L."/>
            <person name="Tu H."/>
            <person name="Van de Peer Y."/>
            <person name="Verrier P.J."/>
            <person name="Waters E."/>
            <person name="Wood A."/>
            <person name="Yang L."/>
            <person name="Cove D."/>
            <person name="Cuming A."/>
            <person name="Hasebe M."/>
            <person name="Lucas S."/>
            <person name="Mishler D.B."/>
            <person name="Reski R."/>
            <person name="Grigoriev I."/>
            <person name="Quatrano R.S."/>
            <person name="Boore J.L."/>
        </authorList>
    </citation>
    <scope>NUCLEOTIDE SEQUENCE [LARGE SCALE GENOMIC DNA]</scope>
    <source>
        <strain evidence="2 3">cv. Gransden 2004</strain>
    </source>
</reference>
<gene>
    <name evidence="2" type="primary">LOC112276343</name>
</gene>
<dbReference type="GO" id="GO:0045046">
    <property type="term" value="P:protein import into peroxisome membrane"/>
    <property type="evidence" value="ECO:0000318"/>
    <property type="project" value="GO_Central"/>
</dbReference>
<accession>A0A7I4FGY0</accession>
<evidence type="ECO:0000313" key="2">
    <source>
        <dbReference type="EnsemblPlants" id="Pp3c24_12050V3.3"/>
    </source>
</evidence>
<dbReference type="GO" id="GO:0005778">
    <property type="term" value="C:peroxisomal membrane"/>
    <property type="evidence" value="ECO:0000318"/>
    <property type="project" value="GO_Central"/>
</dbReference>